<dbReference type="EMBL" id="JPQZ01000002">
    <property type="protein sequence ID" value="KKO76563.1"/>
    <property type="molecule type" value="Genomic_DNA"/>
</dbReference>
<protein>
    <recommendedName>
        <fullName evidence="3">D-aminoacyl-tRNA deacylase</fullName>
        <ecNumber evidence="2">3.1.1.96</ecNumber>
    </recommendedName>
    <alternativeName>
        <fullName evidence="4">Gly-tRNA(Ala) deacylase</fullName>
    </alternativeName>
</protein>
<comment type="similarity">
    <text evidence="1">Belongs to the DTD family.</text>
</comment>
<dbReference type="AlphaFoldDB" id="A0A0F9WV02"/>
<evidence type="ECO:0000256" key="1">
    <source>
        <dbReference type="ARBA" id="ARBA00009673"/>
    </source>
</evidence>
<dbReference type="PANTHER" id="PTHR10472">
    <property type="entry name" value="D-TYROSYL-TRNA TYR DEACYLASE"/>
    <property type="match status" value="1"/>
</dbReference>
<evidence type="ECO:0000256" key="6">
    <source>
        <dbReference type="ARBA" id="ARBA00048018"/>
    </source>
</evidence>
<dbReference type="VEuPathDB" id="MicrosporidiaDB:G9O61_00g006400"/>
<keyword evidence="8" id="KW-1185">Reference proteome</keyword>
<gene>
    <name evidence="7" type="ORF">AAJ76_2000104532</name>
</gene>
<reference evidence="7 8" key="1">
    <citation type="journal article" date="2015" name="Environ. Microbiol.">
        <title>Genome analyses suggest the presence of polyploidy and recent human-driven expansions in eight global populations of the honeybee pathogen Nosema ceranae.</title>
        <authorList>
            <person name="Pelin A."/>
            <person name="Selman M."/>
            <person name="Aris-Brosou S."/>
            <person name="Farinelli L."/>
            <person name="Corradi N."/>
        </authorList>
    </citation>
    <scope>NUCLEOTIDE SEQUENCE [LARGE SCALE GENOMIC DNA]</scope>
    <source>
        <strain evidence="7 8">PA08 1199</strain>
    </source>
</reference>
<dbReference type="Pfam" id="PF02580">
    <property type="entry name" value="Tyr_Deacylase"/>
    <property type="match status" value="1"/>
</dbReference>
<dbReference type="Gene3D" id="3.50.80.10">
    <property type="entry name" value="D-tyrosyl-tRNA(Tyr) deacylase"/>
    <property type="match status" value="1"/>
</dbReference>
<dbReference type="GO" id="GO:0051500">
    <property type="term" value="F:D-tyrosyl-tRNA(Tyr) deacylase activity"/>
    <property type="evidence" value="ECO:0007669"/>
    <property type="project" value="TreeGrafter"/>
</dbReference>
<evidence type="ECO:0000313" key="7">
    <source>
        <dbReference type="EMBL" id="KKO76563.1"/>
    </source>
</evidence>
<comment type="catalytic activity">
    <reaction evidence="6">
        <text>a D-aminoacyl-tRNA + H2O = a tRNA + a D-alpha-amino acid + H(+)</text>
        <dbReference type="Rhea" id="RHEA:13953"/>
        <dbReference type="Rhea" id="RHEA-COMP:10123"/>
        <dbReference type="Rhea" id="RHEA-COMP:10124"/>
        <dbReference type="ChEBI" id="CHEBI:15377"/>
        <dbReference type="ChEBI" id="CHEBI:15378"/>
        <dbReference type="ChEBI" id="CHEBI:59871"/>
        <dbReference type="ChEBI" id="CHEBI:78442"/>
        <dbReference type="ChEBI" id="CHEBI:79333"/>
        <dbReference type="EC" id="3.1.1.96"/>
    </reaction>
</comment>
<accession>A0A0F9WV02</accession>
<dbReference type="GO" id="GO:0005737">
    <property type="term" value="C:cytoplasm"/>
    <property type="evidence" value="ECO:0007669"/>
    <property type="project" value="InterPro"/>
</dbReference>
<dbReference type="EC" id="3.1.1.96" evidence="2"/>
<dbReference type="SUPFAM" id="SSF69500">
    <property type="entry name" value="DTD-like"/>
    <property type="match status" value="1"/>
</dbReference>
<dbReference type="GeneID" id="36319341"/>
<dbReference type="InterPro" id="IPR023509">
    <property type="entry name" value="DTD-like_sf"/>
</dbReference>
<name>A0A0F9WV02_9MICR</name>
<dbReference type="OrthoDB" id="275783at2759"/>
<evidence type="ECO:0000256" key="4">
    <source>
        <dbReference type="ARBA" id="ARBA00032747"/>
    </source>
</evidence>
<proteinExistence type="inferred from homology"/>
<evidence type="ECO:0000256" key="3">
    <source>
        <dbReference type="ARBA" id="ARBA00020007"/>
    </source>
</evidence>
<comment type="catalytic activity">
    <reaction evidence="5">
        <text>glycyl-tRNA(Ala) + H2O = tRNA(Ala) + glycine + H(+)</text>
        <dbReference type="Rhea" id="RHEA:53744"/>
        <dbReference type="Rhea" id="RHEA-COMP:9657"/>
        <dbReference type="Rhea" id="RHEA-COMP:13640"/>
        <dbReference type="ChEBI" id="CHEBI:15377"/>
        <dbReference type="ChEBI" id="CHEBI:15378"/>
        <dbReference type="ChEBI" id="CHEBI:57305"/>
        <dbReference type="ChEBI" id="CHEBI:78442"/>
        <dbReference type="ChEBI" id="CHEBI:78522"/>
        <dbReference type="EC" id="3.1.1.96"/>
    </reaction>
</comment>
<organism evidence="7 8">
    <name type="scientific">Vairimorpha ceranae</name>
    <dbReference type="NCBI Taxonomy" id="40302"/>
    <lineage>
        <taxon>Eukaryota</taxon>
        <taxon>Fungi</taxon>
        <taxon>Fungi incertae sedis</taxon>
        <taxon>Microsporidia</taxon>
        <taxon>Nosematidae</taxon>
        <taxon>Vairimorpha</taxon>
    </lineage>
</organism>
<dbReference type="VEuPathDB" id="MicrosporidiaDB:AAJ76_2000104532"/>
<evidence type="ECO:0000313" key="8">
    <source>
        <dbReference type="Proteomes" id="UP000034350"/>
    </source>
</evidence>
<dbReference type="Proteomes" id="UP000034350">
    <property type="component" value="Unassembled WGS sequence"/>
</dbReference>
<dbReference type="VEuPathDB" id="MicrosporidiaDB:NCER_100167"/>
<evidence type="ECO:0000256" key="5">
    <source>
        <dbReference type="ARBA" id="ARBA00047676"/>
    </source>
</evidence>
<evidence type="ECO:0000256" key="2">
    <source>
        <dbReference type="ARBA" id="ARBA00013056"/>
    </source>
</evidence>
<sequence>MKIIFQKVKYAICKNEQKIYSVIGCGIVIYLGISKHDTEETVDNLVNKLLKIKINDRWTKTISEANGDILLIFQETLSDTSLTAFYEKNNFLEISRLNEIFDLFFTKLKNNYKLGIIKKLPINGKYNINVCNQGPFTIIFEK</sequence>
<dbReference type="InterPro" id="IPR003732">
    <property type="entry name" value="Daa-tRNA_deacyls_DTD"/>
</dbReference>
<dbReference type="RefSeq" id="XP_024332305.1">
    <property type="nucleotide sequence ID" value="XM_024474422.1"/>
</dbReference>
<dbReference type="PANTHER" id="PTHR10472:SF5">
    <property type="entry name" value="D-AMINOACYL-TRNA DEACYLASE 1"/>
    <property type="match status" value="1"/>
</dbReference>
<comment type="caution">
    <text evidence="7">The sequence shown here is derived from an EMBL/GenBank/DDBJ whole genome shotgun (WGS) entry which is preliminary data.</text>
</comment>